<keyword evidence="2" id="KW-1185">Reference proteome</keyword>
<protein>
    <submittedName>
        <fullName evidence="1">Uncharacterized protein</fullName>
    </submittedName>
</protein>
<dbReference type="AlphaFoldDB" id="A0A016TIW5"/>
<evidence type="ECO:0000313" key="2">
    <source>
        <dbReference type="Proteomes" id="UP000024635"/>
    </source>
</evidence>
<dbReference type="EMBL" id="JARK01001435">
    <property type="protein sequence ID" value="EYC02582.1"/>
    <property type="molecule type" value="Genomic_DNA"/>
</dbReference>
<dbReference type="Proteomes" id="UP000024635">
    <property type="component" value="Unassembled WGS sequence"/>
</dbReference>
<reference evidence="2" key="1">
    <citation type="journal article" date="2015" name="Nat. Genet.">
        <title>The genome and transcriptome of the zoonotic hookworm Ancylostoma ceylanicum identify infection-specific gene families.</title>
        <authorList>
            <person name="Schwarz E.M."/>
            <person name="Hu Y."/>
            <person name="Antoshechkin I."/>
            <person name="Miller M.M."/>
            <person name="Sternberg P.W."/>
            <person name="Aroian R.V."/>
        </authorList>
    </citation>
    <scope>NUCLEOTIDE SEQUENCE</scope>
    <source>
        <strain evidence="2">HY135</strain>
    </source>
</reference>
<organism evidence="1 2">
    <name type="scientific">Ancylostoma ceylanicum</name>
    <dbReference type="NCBI Taxonomy" id="53326"/>
    <lineage>
        <taxon>Eukaryota</taxon>
        <taxon>Metazoa</taxon>
        <taxon>Ecdysozoa</taxon>
        <taxon>Nematoda</taxon>
        <taxon>Chromadorea</taxon>
        <taxon>Rhabditida</taxon>
        <taxon>Rhabditina</taxon>
        <taxon>Rhabditomorpha</taxon>
        <taxon>Strongyloidea</taxon>
        <taxon>Ancylostomatidae</taxon>
        <taxon>Ancylostomatinae</taxon>
        <taxon>Ancylostoma</taxon>
    </lineage>
</organism>
<evidence type="ECO:0000313" key="1">
    <source>
        <dbReference type="EMBL" id="EYC02582.1"/>
    </source>
</evidence>
<accession>A0A016TIW5</accession>
<gene>
    <name evidence="1" type="primary">Acey_s0099.g3192</name>
    <name evidence="1" type="ORF">Y032_0099g3192</name>
</gene>
<proteinExistence type="predicted"/>
<name>A0A016TIW5_9BILA</name>
<comment type="caution">
    <text evidence="1">The sequence shown here is derived from an EMBL/GenBank/DDBJ whole genome shotgun (WGS) entry which is preliminary data.</text>
</comment>
<sequence length="108" mass="12064">MIETSNVRTYSDILSVRALPLYSADDFLRPCQRSPTTVRAAYDDRTTHVGGERLEGRCRALTRFECLISTGRPSDTEKKFVSATSNEFCNRHGISNSLLAANDEDCSQ</sequence>